<sequence length="93" mass="10734">MSTLLPIIEQMYQAEDDRARARILLQCPDIILLKYRELFEAACRRAGFDLGLEFIELRRVGWHEVRGPDGRRKGGEHELAREAFARFSCGEIG</sequence>
<dbReference type="RefSeq" id="WP_198475148.1">
    <property type="nucleotide sequence ID" value="NZ_JADGMQ010000002.1"/>
</dbReference>
<accession>A0ABS0SA63</accession>
<organism evidence="1 2">
    <name type="scientific">Aquamicrobium zhengzhouense</name>
    <dbReference type="NCBI Taxonomy" id="2781738"/>
    <lineage>
        <taxon>Bacteria</taxon>
        <taxon>Pseudomonadati</taxon>
        <taxon>Pseudomonadota</taxon>
        <taxon>Alphaproteobacteria</taxon>
        <taxon>Hyphomicrobiales</taxon>
        <taxon>Phyllobacteriaceae</taxon>
        <taxon>Aquamicrobium</taxon>
    </lineage>
</organism>
<evidence type="ECO:0000313" key="2">
    <source>
        <dbReference type="Proteomes" id="UP000601789"/>
    </source>
</evidence>
<name>A0ABS0SA63_9HYPH</name>
<dbReference type="Proteomes" id="UP000601789">
    <property type="component" value="Unassembled WGS sequence"/>
</dbReference>
<keyword evidence="2" id="KW-1185">Reference proteome</keyword>
<proteinExistence type="predicted"/>
<dbReference type="EMBL" id="JADGMQ010000002">
    <property type="protein sequence ID" value="MBI1620137.1"/>
    <property type="molecule type" value="Genomic_DNA"/>
</dbReference>
<evidence type="ECO:0000313" key="1">
    <source>
        <dbReference type="EMBL" id="MBI1620137.1"/>
    </source>
</evidence>
<protein>
    <submittedName>
        <fullName evidence="1">Uncharacterized protein</fullName>
    </submittedName>
</protein>
<gene>
    <name evidence="1" type="ORF">IOD40_05610</name>
</gene>
<comment type="caution">
    <text evidence="1">The sequence shown here is derived from an EMBL/GenBank/DDBJ whole genome shotgun (WGS) entry which is preliminary data.</text>
</comment>
<reference evidence="1 2" key="1">
    <citation type="submission" date="2020-10" db="EMBL/GenBank/DDBJ databases">
        <title>Aquamicrobium zhengzhouensis sp. nov., a exopolysaccharide producing bacterium isolated from farmland soil.</title>
        <authorList>
            <person name="Wang X."/>
        </authorList>
    </citation>
    <scope>NUCLEOTIDE SEQUENCE [LARGE SCALE GENOMIC DNA]</scope>
    <source>
        <strain evidence="2">cd-1</strain>
    </source>
</reference>